<evidence type="ECO:0000313" key="4">
    <source>
        <dbReference type="Proteomes" id="UP000825729"/>
    </source>
</evidence>
<dbReference type="InterPro" id="IPR053198">
    <property type="entry name" value="Gynoecium_Dev_Regulator"/>
</dbReference>
<organism evidence="3 4">
    <name type="scientific">Aristolochia fimbriata</name>
    <name type="common">White veined hardy Dutchman's pipe vine</name>
    <dbReference type="NCBI Taxonomy" id="158543"/>
    <lineage>
        <taxon>Eukaryota</taxon>
        <taxon>Viridiplantae</taxon>
        <taxon>Streptophyta</taxon>
        <taxon>Embryophyta</taxon>
        <taxon>Tracheophyta</taxon>
        <taxon>Spermatophyta</taxon>
        <taxon>Magnoliopsida</taxon>
        <taxon>Magnoliidae</taxon>
        <taxon>Piperales</taxon>
        <taxon>Aristolochiaceae</taxon>
        <taxon>Aristolochia</taxon>
    </lineage>
</organism>
<evidence type="ECO:0000256" key="1">
    <source>
        <dbReference type="SAM" id="MobiDB-lite"/>
    </source>
</evidence>
<gene>
    <name evidence="3" type="ORF">H6P81_005701</name>
</gene>
<feature type="domain" description="PB1" evidence="2">
    <location>
        <begin position="97"/>
        <end position="189"/>
    </location>
</feature>
<dbReference type="SUPFAM" id="SSF54277">
    <property type="entry name" value="CAD &amp; PB1 domains"/>
    <property type="match status" value="1"/>
</dbReference>
<protein>
    <recommendedName>
        <fullName evidence="2">PB1 domain-containing protein</fullName>
    </recommendedName>
</protein>
<accession>A0AAV7EVC1</accession>
<dbReference type="AlphaFoldDB" id="A0AAV7EVC1"/>
<comment type="caution">
    <text evidence="3">The sequence shown here is derived from an EMBL/GenBank/DDBJ whole genome shotgun (WGS) entry which is preliminary data.</text>
</comment>
<dbReference type="CDD" id="cd06410">
    <property type="entry name" value="PB1_UP2"/>
    <property type="match status" value="1"/>
</dbReference>
<dbReference type="PANTHER" id="PTHR31066:SF33">
    <property type="entry name" value="OS07G0556300 PROTEIN"/>
    <property type="match status" value="1"/>
</dbReference>
<dbReference type="InterPro" id="IPR000270">
    <property type="entry name" value="PB1_dom"/>
</dbReference>
<dbReference type="SMART" id="SM00666">
    <property type="entry name" value="PB1"/>
    <property type="match status" value="1"/>
</dbReference>
<evidence type="ECO:0000313" key="3">
    <source>
        <dbReference type="EMBL" id="KAG9452797.1"/>
    </source>
</evidence>
<sequence length="492" mass="53349">MSRLSFGPEIVEIEEIKNHKRRNEEKPPDDYPRSGGHRNRVQVTDHMASSHPIELDSGATDSVNSTPRSGQSHKWNEEGQPRIRFMCSFGGRIVPRPHDNQLRYVGGDTRIVAIHRTSSLSSLHSKLSKLSGDSDFTVKYQLPNEDLDALISVTTDEDLENMLEEYDRLAQSSGGNSKTARLRLFLFTQSPSRTSSISSLLDGGGGTKQWFLDALNGGSASLERGRSEASSIISEVPDYLFGLDTESDAKARNNNPHLLSENMSVFSDPGSPAPHMAASPYCSTSSAAGVPAGLPPVKTKPPESPSVAEEAKGINPSEAEAAAVHKQTGYVGSPVWHYVASDPHLHGQQPMQPMPVYYMPPGNVPVRPVQVQMPYVQRFPMPAPAPAQPYHNPMIANQVAAGGQMYGQMPQVVRHGEMKPVPAAAETYEIPMGVIGEGGQVFYGQRNPGMIPVYPPAGVPVAADVHVTGPEYAVKDRWAICETALSSLKWDG</sequence>
<feature type="compositionally biased region" description="Polar residues" evidence="1">
    <location>
        <begin position="59"/>
        <end position="73"/>
    </location>
</feature>
<dbReference type="Gene3D" id="3.10.20.90">
    <property type="entry name" value="Phosphatidylinositol 3-kinase Catalytic Subunit, Chain A, domain 1"/>
    <property type="match status" value="1"/>
</dbReference>
<feature type="compositionally biased region" description="Basic and acidic residues" evidence="1">
    <location>
        <begin position="14"/>
        <end position="32"/>
    </location>
</feature>
<name>A0AAV7EVC1_ARIFI</name>
<dbReference type="PANTHER" id="PTHR31066">
    <property type="entry name" value="OS05G0427100 PROTEIN-RELATED"/>
    <property type="match status" value="1"/>
</dbReference>
<dbReference type="EMBL" id="JAINDJ010000003">
    <property type="protein sequence ID" value="KAG9452797.1"/>
    <property type="molecule type" value="Genomic_DNA"/>
</dbReference>
<reference evidence="3 4" key="1">
    <citation type="submission" date="2021-07" db="EMBL/GenBank/DDBJ databases">
        <title>The Aristolochia fimbriata genome: insights into angiosperm evolution, floral development and chemical biosynthesis.</title>
        <authorList>
            <person name="Jiao Y."/>
        </authorList>
    </citation>
    <scope>NUCLEOTIDE SEQUENCE [LARGE SCALE GENOMIC DNA]</scope>
    <source>
        <strain evidence="3">IBCAS-2021</strain>
        <tissue evidence="3">Leaf</tissue>
    </source>
</reference>
<feature type="region of interest" description="Disordered" evidence="1">
    <location>
        <begin position="1"/>
        <end position="77"/>
    </location>
</feature>
<evidence type="ECO:0000259" key="2">
    <source>
        <dbReference type="SMART" id="SM00666"/>
    </source>
</evidence>
<dbReference type="FunFam" id="3.10.20.90:FF:000058">
    <property type="entry name" value="Octicosapeptide/phox/Bem1p domain kinase superfamily protein"/>
    <property type="match status" value="1"/>
</dbReference>
<dbReference type="Pfam" id="PF00564">
    <property type="entry name" value="PB1"/>
    <property type="match status" value="1"/>
</dbReference>
<proteinExistence type="predicted"/>
<dbReference type="Proteomes" id="UP000825729">
    <property type="component" value="Unassembled WGS sequence"/>
</dbReference>
<keyword evidence="4" id="KW-1185">Reference proteome</keyword>